<evidence type="ECO:0000313" key="9">
    <source>
        <dbReference type="Proteomes" id="UP000319976"/>
    </source>
</evidence>
<evidence type="ECO:0000256" key="4">
    <source>
        <dbReference type="ARBA" id="ARBA00022840"/>
    </source>
</evidence>
<dbReference type="InterPro" id="IPR012795">
    <property type="entry name" value="tRNA_Ile_lys_synt_N"/>
</dbReference>
<proteinExistence type="inferred from homology"/>
<keyword evidence="3 6" id="KW-0547">Nucleotide-binding</keyword>
<dbReference type="Pfam" id="PF01171">
    <property type="entry name" value="ATP_bind_3"/>
    <property type="match status" value="1"/>
</dbReference>
<comment type="function">
    <text evidence="6">Ligates lysine onto the cytidine present at position 34 of the AUA codon-specific tRNA(Ile) that contains the anticodon CAU, in an ATP-dependent manner. Cytidine is converted to lysidine, thus changing the amino acid specificity of the tRNA from methionine to isoleucine.</text>
</comment>
<keyword evidence="2 6" id="KW-0819">tRNA processing</keyword>
<reference evidence="8 9" key="1">
    <citation type="submission" date="2019-02" db="EMBL/GenBank/DDBJ databases">
        <title>Deep-cultivation of Planctomycetes and their phenomic and genomic characterization uncovers novel biology.</title>
        <authorList>
            <person name="Wiegand S."/>
            <person name="Jogler M."/>
            <person name="Boedeker C."/>
            <person name="Pinto D."/>
            <person name="Vollmers J."/>
            <person name="Rivas-Marin E."/>
            <person name="Kohn T."/>
            <person name="Peeters S.H."/>
            <person name="Heuer A."/>
            <person name="Rast P."/>
            <person name="Oberbeckmann S."/>
            <person name="Bunk B."/>
            <person name="Jeske O."/>
            <person name="Meyerdierks A."/>
            <person name="Storesund J.E."/>
            <person name="Kallscheuer N."/>
            <person name="Luecker S."/>
            <person name="Lage O.M."/>
            <person name="Pohl T."/>
            <person name="Merkel B.J."/>
            <person name="Hornburger P."/>
            <person name="Mueller R.-W."/>
            <person name="Bruemmer F."/>
            <person name="Labrenz M."/>
            <person name="Spormann A.M."/>
            <person name="Op den Camp H."/>
            <person name="Overmann J."/>
            <person name="Amann R."/>
            <person name="Jetten M.S.M."/>
            <person name="Mascher T."/>
            <person name="Medema M.H."/>
            <person name="Devos D.P."/>
            <person name="Kaster A.-K."/>
            <person name="Ovreas L."/>
            <person name="Rohde M."/>
            <person name="Galperin M.Y."/>
            <person name="Jogler C."/>
        </authorList>
    </citation>
    <scope>NUCLEOTIDE SEQUENCE [LARGE SCALE GENOMIC DNA]</scope>
    <source>
        <strain evidence="8 9">V22</strain>
    </source>
</reference>
<dbReference type="InterPro" id="IPR014729">
    <property type="entry name" value="Rossmann-like_a/b/a_fold"/>
</dbReference>
<dbReference type="Gene3D" id="3.40.50.620">
    <property type="entry name" value="HUPs"/>
    <property type="match status" value="1"/>
</dbReference>
<accession>A0A517T9K6</accession>
<gene>
    <name evidence="6 8" type="primary">tilS</name>
    <name evidence="8" type="ORF">V22_22970</name>
</gene>
<name>A0A517T9K6_9PLAN</name>
<dbReference type="GO" id="GO:0032267">
    <property type="term" value="F:tRNA(Ile)-lysidine synthase activity"/>
    <property type="evidence" value="ECO:0007669"/>
    <property type="project" value="UniProtKB-EC"/>
</dbReference>
<comment type="subcellular location">
    <subcellularLocation>
        <location evidence="6">Cytoplasm</location>
    </subcellularLocation>
</comment>
<dbReference type="PANTHER" id="PTHR43033">
    <property type="entry name" value="TRNA(ILE)-LYSIDINE SYNTHASE-RELATED"/>
    <property type="match status" value="1"/>
</dbReference>
<comment type="domain">
    <text evidence="6">The N-terminal region contains the highly conserved SGGXDS motif, predicted to be a P-loop motif involved in ATP binding.</text>
</comment>
<dbReference type="OrthoDB" id="9807403at2"/>
<evidence type="ECO:0000256" key="2">
    <source>
        <dbReference type="ARBA" id="ARBA00022694"/>
    </source>
</evidence>
<dbReference type="CDD" id="cd01992">
    <property type="entry name" value="TilS_N"/>
    <property type="match status" value="1"/>
</dbReference>
<evidence type="ECO:0000313" key="8">
    <source>
        <dbReference type="EMBL" id="QDT65051.1"/>
    </source>
</evidence>
<evidence type="ECO:0000256" key="1">
    <source>
        <dbReference type="ARBA" id="ARBA00022598"/>
    </source>
</evidence>
<dbReference type="PANTHER" id="PTHR43033:SF1">
    <property type="entry name" value="TRNA(ILE)-LYSIDINE SYNTHASE-RELATED"/>
    <property type="match status" value="1"/>
</dbReference>
<keyword evidence="4 6" id="KW-0067">ATP-binding</keyword>
<evidence type="ECO:0000259" key="7">
    <source>
        <dbReference type="Pfam" id="PF01171"/>
    </source>
</evidence>
<dbReference type="NCBIfam" id="TIGR02432">
    <property type="entry name" value="lysidine_TilS_N"/>
    <property type="match status" value="1"/>
</dbReference>
<dbReference type="AlphaFoldDB" id="A0A517T9K6"/>
<dbReference type="RefSeq" id="WP_145262725.1">
    <property type="nucleotide sequence ID" value="NZ_CP036316.1"/>
</dbReference>
<comment type="catalytic activity">
    <reaction evidence="5 6">
        <text>cytidine(34) in tRNA(Ile2) + L-lysine + ATP = lysidine(34) in tRNA(Ile2) + AMP + diphosphate + H(+)</text>
        <dbReference type="Rhea" id="RHEA:43744"/>
        <dbReference type="Rhea" id="RHEA-COMP:10625"/>
        <dbReference type="Rhea" id="RHEA-COMP:10670"/>
        <dbReference type="ChEBI" id="CHEBI:15378"/>
        <dbReference type="ChEBI" id="CHEBI:30616"/>
        <dbReference type="ChEBI" id="CHEBI:32551"/>
        <dbReference type="ChEBI" id="CHEBI:33019"/>
        <dbReference type="ChEBI" id="CHEBI:82748"/>
        <dbReference type="ChEBI" id="CHEBI:83665"/>
        <dbReference type="ChEBI" id="CHEBI:456215"/>
        <dbReference type="EC" id="6.3.4.19"/>
    </reaction>
</comment>
<sequence>MGEAKKSRIPSGGVSTGDSVVQVVASFLREKSPELRSLVIAVSGGADSIALLRSAQQFAASEKIQLTVGHVEHGLRESSQSDAEWVASECNRLGVPCVIRRVDVSGHIDQHGGSVEEVARKLRYAALQEVAQSVGAEAIATAHTADDQAETILFNLLRGTGLNGLCGMPAVRTLDNGTTLIRPLLKVGRQEILAYLAEVDQPFRTDETNFDLKFSRNWIRRELLPLIRENLNPNVNDVLARLAANTSDAQGVIRDAARQLAEKALCRETMEDGSFQIDATVFRDEHRHLVREAWVVLWTDLNWPRQRMGQREWDALAAVTLGEMAAVNLPASIDVRRKRNIVTVSRKLEG</sequence>
<keyword evidence="1 6" id="KW-0436">Ligase</keyword>
<keyword evidence="9" id="KW-1185">Reference proteome</keyword>
<dbReference type="EC" id="6.3.4.19" evidence="6"/>
<dbReference type="KEGG" id="chya:V22_22970"/>
<organism evidence="8 9">
    <name type="scientific">Calycomorphotria hydatis</name>
    <dbReference type="NCBI Taxonomy" id="2528027"/>
    <lineage>
        <taxon>Bacteria</taxon>
        <taxon>Pseudomonadati</taxon>
        <taxon>Planctomycetota</taxon>
        <taxon>Planctomycetia</taxon>
        <taxon>Planctomycetales</taxon>
        <taxon>Planctomycetaceae</taxon>
        <taxon>Calycomorphotria</taxon>
    </lineage>
</organism>
<dbReference type="GO" id="GO:0005524">
    <property type="term" value="F:ATP binding"/>
    <property type="evidence" value="ECO:0007669"/>
    <property type="project" value="UniProtKB-UniRule"/>
</dbReference>
<evidence type="ECO:0000256" key="3">
    <source>
        <dbReference type="ARBA" id="ARBA00022741"/>
    </source>
</evidence>
<dbReference type="HAMAP" id="MF_01161">
    <property type="entry name" value="tRNA_Ile_lys_synt"/>
    <property type="match status" value="1"/>
</dbReference>
<dbReference type="InterPro" id="IPR011063">
    <property type="entry name" value="TilS/TtcA_N"/>
</dbReference>
<dbReference type="Proteomes" id="UP000319976">
    <property type="component" value="Chromosome"/>
</dbReference>
<dbReference type="SUPFAM" id="SSF52402">
    <property type="entry name" value="Adenine nucleotide alpha hydrolases-like"/>
    <property type="match status" value="1"/>
</dbReference>
<dbReference type="EMBL" id="CP036316">
    <property type="protein sequence ID" value="QDT65051.1"/>
    <property type="molecule type" value="Genomic_DNA"/>
</dbReference>
<evidence type="ECO:0000256" key="5">
    <source>
        <dbReference type="ARBA" id="ARBA00048539"/>
    </source>
</evidence>
<dbReference type="GO" id="GO:0006400">
    <property type="term" value="P:tRNA modification"/>
    <property type="evidence" value="ECO:0007669"/>
    <property type="project" value="UniProtKB-UniRule"/>
</dbReference>
<dbReference type="GO" id="GO:0005737">
    <property type="term" value="C:cytoplasm"/>
    <property type="evidence" value="ECO:0007669"/>
    <property type="project" value="UniProtKB-SubCell"/>
</dbReference>
<feature type="domain" description="tRNA(Ile)-lysidine/2-thiocytidine synthase N-terminal" evidence="7">
    <location>
        <begin position="38"/>
        <end position="222"/>
    </location>
</feature>
<keyword evidence="6" id="KW-0963">Cytoplasm</keyword>
<dbReference type="InterPro" id="IPR012094">
    <property type="entry name" value="tRNA_Ile_lys_synt"/>
</dbReference>
<protein>
    <recommendedName>
        <fullName evidence="6">tRNA(Ile)-lysidine synthase</fullName>
        <ecNumber evidence="6">6.3.4.19</ecNumber>
    </recommendedName>
    <alternativeName>
        <fullName evidence="6">tRNA(Ile)-2-lysyl-cytidine synthase</fullName>
    </alternativeName>
    <alternativeName>
        <fullName evidence="6">tRNA(Ile)-lysidine synthetase</fullName>
    </alternativeName>
</protein>
<evidence type="ECO:0000256" key="6">
    <source>
        <dbReference type="HAMAP-Rule" id="MF_01161"/>
    </source>
</evidence>
<feature type="binding site" evidence="6">
    <location>
        <begin position="43"/>
        <end position="48"/>
    </location>
    <ligand>
        <name>ATP</name>
        <dbReference type="ChEBI" id="CHEBI:30616"/>
    </ligand>
</feature>
<comment type="similarity">
    <text evidence="6">Belongs to the tRNA(Ile)-lysidine synthase family.</text>
</comment>